<accession>A0A1I7WNS1</accession>
<dbReference type="Proteomes" id="UP000095283">
    <property type="component" value="Unplaced"/>
</dbReference>
<protein>
    <submittedName>
        <fullName evidence="2">1-phosphatidylinositol-4,5-bisphosphate phosphodiesterase beta-2</fullName>
    </submittedName>
</protein>
<dbReference type="AlphaFoldDB" id="A0A1I7WNS1"/>
<evidence type="ECO:0000313" key="1">
    <source>
        <dbReference type="Proteomes" id="UP000095283"/>
    </source>
</evidence>
<keyword evidence="1" id="KW-1185">Reference proteome</keyword>
<dbReference type="WBParaSite" id="Hba_06799">
    <property type="protein sequence ID" value="Hba_06799"/>
    <property type="gene ID" value="Hba_06799"/>
</dbReference>
<proteinExistence type="predicted"/>
<reference evidence="2" key="1">
    <citation type="submission" date="2016-11" db="UniProtKB">
        <authorList>
            <consortium name="WormBaseParasite"/>
        </authorList>
    </citation>
    <scope>IDENTIFICATION</scope>
</reference>
<name>A0A1I7WNS1_HETBA</name>
<organism evidence="1 2">
    <name type="scientific">Heterorhabditis bacteriophora</name>
    <name type="common">Entomopathogenic nematode worm</name>
    <dbReference type="NCBI Taxonomy" id="37862"/>
    <lineage>
        <taxon>Eukaryota</taxon>
        <taxon>Metazoa</taxon>
        <taxon>Ecdysozoa</taxon>
        <taxon>Nematoda</taxon>
        <taxon>Chromadorea</taxon>
        <taxon>Rhabditida</taxon>
        <taxon>Rhabditina</taxon>
        <taxon>Rhabditomorpha</taxon>
        <taxon>Strongyloidea</taxon>
        <taxon>Heterorhabditidae</taxon>
        <taxon>Heterorhabditis</taxon>
    </lineage>
</organism>
<sequence length="103" mass="11806">MSFDYSHGDKPVIKVVRHEGDDIQTPFEDSSLGKLLGNFNQHFSLKAPSIYSDDSDELFGFRNSNVGFGQFEMDKVRQRLNQLMELFSQQFFDGIRKHAKTAA</sequence>
<evidence type="ECO:0000313" key="2">
    <source>
        <dbReference type="WBParaSite" id="Hba_06799"/>
    </source>
</evidence>